<dbReference type="EMBL" id="JPVN01000005">
    <property type="protein sequence ID" value="KGR79540.1"/>
    <property type="molecule type" value="Genomic_DNA"/>
</dbReference>
<evidence type="ECO:0000313" key="1">
    <source>
        <dbReference type="EMBL" id="KGR79540.1"/>
    </source>
</evidence>
<dbReference type="Pfam" id="PF10673">
    <property type="entry name" value="DUF2487"/>
    <property type="match status" value="1"/>
</dbReference>
<dbReference type="AlphaFoldDB" id="A0A0A3I7P1"/>
<comment type="caution">
    <text evidence="1">The sequence shown here is derived from an EMBL/GenBank/DDBJ whole genome shotgun (WGS) entry which is preliminary data.</text>
</comment>
<dbReference type="OrthoDB" id="2678750at2"/>
<evidence type="ECO:0000313" key="2">
    <source>
        <dbReference type="Proteomes" id="UP000030416"/>
    </source>
</evidence>
<dbReference type="RefSeq" id="WP_036183756.1">
    <property type="nucleotide sequence ID" value="NZ_AVDA01000005.1"/>
</dbReference>
<organism evidence="1 2">
    <name type="scientific">Ureibacillus manganicus DSM 26584</name>
    <dbReference type="NCBI Taxonomy" id="1384049"/>
    <lineage>
        <taxon>Bacteria</taxon>
        <taxon>Bacillati</taxon>
        <taxon>Bacillota</taxon>
        <taxon>Bacilli</taxon>
        <taxon>Bacillales</taxon>
        <taxon>Caryophanaceae</taxon>
        <taxon>Ureibacillus</taxon>
    </lineage>
</organism>
<dbReference type="STRING" id="1384049.CD29_05430"/>
<dbReference type="eggNOG" id="ENOG5032SRK">
    <property type="taxonomic scope" value="Bacteria"/>
</dbReference>
<keyword evidence="2" id="KW-1185">Reference proteome</keyword>
<reference evidence="1 2" key="1">
    <citation type="submission" date="2014-02" db="EMBL/GenBank/DDBJ databases">
        <title>Draft genome sequence of Lysinibacillus manganicus DSM 26584T.</title>
        <authorList>
            <person name="Zhang F."/>
            <person name="Wang G."/>
            <person name="Zhang L."/>
        </authorList>
    </citation>
    <scope>NUCLEOTIDE SEQUENCE [LARGE SCALE GENOMIC DNA]</scope>
    <source>
        <strain evidence="1 2">DSM 26584</strain>
    </source>
</reference>
<dbReference type="Proteomes" id="UP000030416">
    <property type="component" value="Unassembled WGS sequence"/>
</dbReference>
<dbReference type="InterPro" id="IPR019615">
    <property type="entry name" value="DUF2487"/>
</dbReference>
<evidence type="ECO:0008006" key="3">
    <source>
        <dbReference type="Google" id="ProtNLM"/>
    </source>
</evidence>
<name>A0A0A3I7P1_9BACL</name>
<sequence>MFFNVQDVSQFQSQKEFIDTVIIPLLSVNLKDDTIKQSSSSAHYLMSLTSFIEQQFKGRLMLMPPFSYIEQSKDSISPVKLQEEFRSAGFKHVVFITCDHSWTSLKDEVDLIWLPSIPLESMDLSVKKTILEDQLKQVIPVLSSKWSQS</sequence>
<protein>
    <recommendedName>
        <fullName evidence="3">DUF2487 domain-containing protein</fullName>
    </recommendedName>
</protein>
<accession>A0A0A3I7P1</accession>
<gene>
    <name evidence="1" type="ORF">CD29_05430</name>
</gene>
<proteinExistence type="predicted"/>